<dbReference type="AlphaFoldDB" id="A0A0N4XYM4"/>
<evidence type="ECO:0000313" key="3">
    <source>
        <dbReference type="Proteomes" id="UP000271162"/>
    </source>
</evidence>
<name>A0A0N4XYM4_NIPBR</name>
<evidence type="ECO:0000256" key="1">
    <source>
        <dbReference type="SAM" id="SignalP"/>
    </source>
</evidence>
<protein>
    <submittedName>
        <fullName evidence="4">Secreted protein</fullName>
    </submittedName>
</protein>
<sequence>MRAVVYNLILAVHTFACVPDLDYLPPAIMQRDAPKATGNDPLPVDSSKVYGLKTGTKQRSFYQSSTLVRRQENTSSDSFYSLPYPLSCAVGPSKAFARSESFSKVLYDEAKRPLDNPPLQGFCPKIGLKRSDNLELS</sequence>
<gene>
    <name evidence="2" type="ORF">NBR_LOCUS8198</name>
</gene>
<proteinExistence type="predicted"/>
<reference evidence="4" key="1">
    <citation type="submission" date="2017-02" db="UniProtKB">
        <authorList>
            <consortium name="WormBaseParasite"/>
        </authorList>
    </citation>
    <scope>IDENTIFICATION</scope>
</reference>
<organism evidence="4">
    <name type="scientific">Nippostrongylus brasiliensis</name>
    <name type="common">Rat hookworm</name>
    <dbReference type="NCBI Taxonomy" id="27835"/>
    <lineage>
        <taxon>Eukaryota</taxon>
        <taxon>Metazoa</taxon>
        <taxon>Ecdysozoa</taxon>
        <taxon>Nematoda</taxon>
        <taxon>Chromadorea</taxon>
        <taxon>Rhabditida</taxon>
        <taxon>Rhabditina</taxon>
        <taxon>Rhabditomorpha</taxon>
        <taxon>Strongyloidea</taxon>
        <taxon>Heligmosomidae</taxon>
        <taxon>Nippostrongylus</taxon>
    </lineage>
</organism>
<accession>A0A0N4XYM4</accession>
<dbReference type="Proteomes" id="UP000271162">
    <property type="component" value="Unassembled WGS sequence"/>
</dbReference>
<dbReference type="WBParaSite" id="NBR_0000819701-mRNA-1">
    <property type="protein sequence ID" value="NBR_0000819701-mRNA-1"/>
    <property type="gene ID" value="NBR_0000819701"/>
</dbReference>
<dbReference type="EMBL" id="UYSL01019975">
    <property type="protein sequence ID" value="VDL71787.1"/>
    <property type="molecule type" value="Genomic_DNA"/>
</dbReference>
<evidence type="ECO:0000313" key="2">
    <source>
        <dbReference type="EMBL" id="VDL71787.1"/>
    </source>
</evidence>
<feature type="signal peptide" evidence="1">
    <location>
        <begin position="1"/>
        <end position="16"/>
    </location>
</feature>
<reference evidence="2 3" key="2">
    <citation type="submission" date="2018-11" db="EMBL/GenBank/DDBJ databases">
        <authorList>
            <consortium name="Pathogen Informatics"/>
        </authorList>
    </citation>
    <scope>NUCLEOTIDE SEQUENCE [LARGE SCALE GENOMIC DNA]</scope>
</reference>
<feature type="chain" id="PRO_5043124945" evidence="1">
    <location>
        <begin position="17"/>
        <end position="137"/>
    </location>
</feature>
<keyword evidence="1" id="KW-0732">Signal</keyword>
<keyword evidence="3" id="KW-1185">Reference proteome</keyword>
<evidence type="ECO:0000313" key="4">
    <source>
        <dbReference type="WBParaSite" id="NBR_0000819701-mRNA-1"/>
    </source>
</evidence>